<organism evidence="1 2">
    <name type="scientific">Paenibacillus antri</name>
    <dbReference type="NCBI Taxonomy" id="2582848"/>
    <lineage>
        <taxon>Bacteria</taxon>
        <taxon>Bacillati</taxon>
        <taxon>Bacillota</taxon>
        <taxon>Bacilli</taxon>
        <taxon>Bacillales</taxon>
        <taxon>Paenibacillaceae</taxon>
        <taxon>Paenibacillus</taxon>
    </lineage>
</organism>
<reference evidence="1 2" key="1">
    <citation type="submission" date="2019-05" db="EMBL/GenBank/DDBJ databases">
        <authorList>
            <person name="Narsing Rao M.P."/>
            <person name="Li W.J."/>
        </authorList>
    </citation>
    <scope>NUCLEOTIDE SEQUENCE [LARGE SCALE GENOMIC DNA]</scope>
    <source>
        <strain evidence="1 2">SYSU_K30003</strain>
    </source>
</reference>
<gene>
    <name evidence="1" type="ORF">FE782_24850</name>
</gene>
<dbReference type="SUPFAM" id="SSF49899">
    <property type="entry name" value="Concanavalin A-like lectins/glucanases"/>
    <property type="match status" value="1"/>
</dbReference>
<accession>A0A5R9G5L8</accession>
<dbReference type="AlphaFoldDB" id="A0A5R9G5L8"/>
<dbReference type="RefSeq" id="WP_138197059.1">
    <property type="nucleotide sequence ID" value="NZ_VCIW01000020.1"/>
</dbReference>
<dbReference type="Proteomes" id="UP000309676">
    <property type="component" value="Unassembled WGS sequence"/>
</dbReference>
<evidence type="ECO:0000313" key="1">
    <source>
        <dbReference type="EMBL" id="TLS49616.1"/>
    </source>
</evidence>
<name>A0A5R9G5L8_9BACL</name>
<protein>
    <submittedName>
        <fullName evidence="1">DUF1961 family protein</fullName>
    </submittedName>
</protein>
<dbReference type="EMBL" id="VCIW01000020">
    <property type="protein sequence ID" value="TLS49616.1"/>
    <property type="molecule type" value="Genomic_DNA"/>
</dbReference>
<dbReference type="Gene3D" id="2.60.120.200">
    <property type="match status" value="1"/>
</dbReference>
<comment type="caution">
    <text evidence="1">The sequence shown here is derived from an EMBL/GenBank/DDBJ whole genome shotgun (WGS) entry which is preliminary data.</text>
</comment>
<dbReference type="InterPro" id="IPR013320">
    <property type="entry name" value="ConA-like_dom_sf"/>
</dbReference>
<evidence type="ECO:0000313" key="2">
    <source>
        <dbReference type="Proteomes" id="UP000309676"/>
    </source>
</evidence>
<dbReference type="Pfam" id="PF09224">
    <property type="entry name" value="DUF1961"/>
    <property type="match status" value="1"/>
</dbReference>
<proteinExistence type="predicted"/>
<dbReference type="OrthoDB" id="7171052at2"/>
<keyword evidence="2" id="KW-1185">Reference proteome</keyword>
<sequence>MDGVRNEGREEERELGELLYANRLANAGDTADFVMEGDGAVTFPQDRMRLESRRDPGEGQAANIVYWCKETFPADIAIRWKFWPVRQPGLCILFFAAAGRNGEDLFDPALSRRTGIYDQYHHGDIDAYHISYFRKSNASERRFQTCNLRKSYGFHLVAQGADPIPGAADCDPPYRMQVLKRGPSIEFSIDELPIFRFADDGKSYGPVLGGGRIGFRQMAPLIAEYSDLEVYRL</sequence>
<dbReference type="InterPro" id="IPR015305">
    <property type="entry name" value="DUF1961"/>
</dbReference>